<dbReference type="AlphaFoldDB" id="A0A1X2H656"/>
<evidence type="ECO:0000313" key="1">
    <source>
        <dbReference type="EMBL" id="ORY93968.1"/>
    </source>
</evidence>
<dbReference type="EMBL" id="MCGN01000008">
    <property type="protein sequence ID" value="ORY93968.1"/>
    <property type="molecule type" value="Genomic_DNA"/>
</dbReference>
<reference evidence="1 2" key="1">
    <citation type="submission" date="2016-07" db="EMBL/GenBank/DDBJ databases">
        <title>Pervasive Adenine N6-methylation of Active Genes in Fungi.</title>
        <authorList>
            <consortium name="DOE Joint Genome Institute"/>
            <person name="Mondo S.J."/>
            <person name="Dannebaum R.O."/>
            <person name="Kuo R.C."/>
            <person name="Labutti K."/>
            <person name="Haridas S."/>
            <person name="Kuo A."/>
            <person name="Salamov A."/>
            <person name="Ahrendt S.R."/>
            <person name="Lipzen A."/>
            <person name="Sullivan W."/>
            <person name="Andreopoulos W.B."/>
            <person name="Clum A."/>
            <person name="Lindquist E."/>
            <person name="Daum C."/>
            <person name="Ramamoorthy G.K."/>
            <person name="Gryganskyi A."/>
            <person name="Culley D."/>
            <person name="Magnuson J.K."/>
            <person name="James T.Y."/>
            <person name="O'Malley M.A."/>
            <person name="Stajich J.E."/>
            <person name="Spatafora J.W."/>
            <person name="Visel A."/>
            <person name="Grigoriev I.V."/>
        </authorList>
    </citation>
    <scope>NUCLEOTIDE SEQUENCE [LARGE SCALE GENOMIC DNA]</scope>
    <source>
        <strain evidence="1 2">NRRL 2496</strain>
    </source>
</reference>
<dbReference type="InParanoid" id="A0A1X2H656"/>
<keyword evidence="2" id="KW-1185">Reference proteome</keyword>
<dbReference type="Proteomes" id="UP000242180">
    <property type="component" value="Unassembled WGS sequence"/>
</dbReference>
<gene>
    <name evidence="1" type="ORF">BCR43DRAFT_551727</name>
</gene>
<name>A0A1X2H656_SYNRA</name>
<comment type="caution">
    <text evidence="1">The sequence shown here is derived from an EMBL/GenBank/DDBJ whole genome shotgun (WGS) entry which is preliminary data.</text>
</comment>
<organism evidence="1 2">
    <name type="scientific">Syncephalastrum racemosum</name>
    <name type="common">Filamentous fungus</name>
    <dbReference type="NCBI Taxonomy" id="13706"/>
    <lineage>
        <taxon>Eukaryota</taxon>
        <taxon>Fungi</taxon>
        <taxon>Fungi incertae sedis</taxon>
        <taxon>Mucoromycota</taxon>
        <taxon>Mucoromycotina</taxon>
        <taxon>Mucoromycetes</taxon>
        <taxon>Mucorales</taxon>
        <taxon>Syncephalastraceae</taxon>
        <taxon>Syncephalastrum</taxon>
    </lineage>
</organism>
<accession>A0A1X2H656</accession>
<protein>
    <submittedName>
        <fullName evidence="1">Uncharacterized protein</fullName>
    </submittedName>
</protein>
<proteinExistence type="predicted"/>
<evidence type="ECO:0000313" key="2">
    <source>
        <dbReference type="Proteomes" id="UP000242180"/>
    </source>
</evidence>
<sequence length="169" mass="19559">MDESATYSRYTDYKALSARSIVLLEEIRDLTDRIAVLTLLQSGTLILRPAKFSWKLFEKLVAQQHSDWSPKDTSQLKRKVNAMATELLKDMANRYHLDCRAYTPKGMKKRLSQPLEKAVERIDTEAQRFLPNITFADSWFAKMILDRRWTALRNAAQKGMKSALTRDTS</sequence>